<keyword evidence="3" id="KW-1185">Reference proteome</keyword>
<organism evidence="2 3">
    <name type="scientific">Streptomyces achromogenes</name>
    <dbReference type="NCBI Taxonomy" id="67255"/>
    <lineage>
        <taxon>Bacteria</taxon>
        <taxon>Bacillati</taxon>
        <taxon>Actinomycetota</taxon>
        <taxon>Actinomycetes</taxon>
        <taxon>Kitasatosporales</taxon>
        <taxon>Streptomycetaceae</taxon>
        <taxon>Streptomyces</taxon>
    </lineage>
</organism>
<feature type="region of interest" description="Disordered" evidence="1">
    <location>
        <begin position="1"/>
        <end position="60"/>
    </location>
</feature>
<gene>
    <name evidence="2" type="ORF">OG350_00825</name>
</gene>
<accession>A0ABZ1KGC9</accession>
<sequence length="60" mass="6820">MFPPPNPRPFFVVDFDSPSTSTSSPRPPAWLTRKDSDARLTVTEVPPPRQSWLTDDQGHR</sequence>
<evidence type="ECO:0000256" key="1">
    <source>
        <dbReference type="SAM" id="MobiDB-lite"/>
    </source>
</evidence>
<dbReference type="RefSeq" id="WP_405444574.1">
    <property type="nucleotide sequence ID" value="NZ_CP108164.1"/>
</dbReference>
<feature type="compositionally biased region" description="Low complexity" evidence="1">
    <location>
        <begin position="9"/>
        <end position="24"/>
    </location>
</feature>
<evidence type="ECO:0000313" key="3">
    <source>
        <dbReference type="Proteomes" id="UP001622557"/>
    </source>
</evidence>
<protein>
    <submittedName>
        <fullName evidence="2">Uncharacterized protein</fullName>
    </submittedName>
</protein>
<reference evidence="2 3" key="1">
    <citation type="submission" date="2022-10" db="EMBL/GenBank/DDBJ databases">
        <title>The complete genomes of actinobacterial strains from the NBC collection.</title>
        <authorList>
            <person name="Joergensen T.S."/>
            <person name="Alvarez Arevalo M."/>
            <person name="Sterndorff E.B."/>
            <person name="Faurdal D."/>
            <person name="Vuksanovic O."/>
            <person name="Mourched A.-S."/>
            <person name="Charusanti P."/>
            <person name="Shaw S."/>
            <person name="Blin K."/>
            <person name="Weber T."/>
        </authorList>
    </citation>
    <scope>NUCLEOTIDE SEQUENCE [LARGE SCALE GENOMIC DNA]</scope>
    <source>
        <strain evidence="2 3">NBC_00156</strain>
    </source>
</reference>
<dbReference type="GeneID" id="97278922"/>
<name>A0ABZ1KGC9_STRAH</name>
<evidence type="ECO:0000313" key="2">
    <source>
        <dbReference type="EMBL" id="WTQ78927.1"/>
    </source>
</evidence>
<dbReference type="EMBL" id="CP108164">
    <property type="protein sequence ID" value="WTQ78927.1"/>
    <property type="molecule type" value="Genomic_DNA"/>
</dbReference>
<proteinExistence type="predicted"/>
<dbReference type="Proteomes" id="UP001622557">
    <property type="component" value="Chromosome"/>
</dbReference>